<dbReference type="InterPro" id="IPR050482">
    <property type="entry name" value="Sensor_HK_TwoCompSys"/>
</dbReference>
<dbReference type="KEGG" id="mik:FOE78_19590"/>
<keyword evidence="5" id="KW-0547">Nucleotide-binding</keyword>
<dbReference type="PANTHER" id="PTHR24421">
    <property type="entry name" value="NITRATE/NITRITE SENSOR PROTEIN NARX-RELATED"/>
    <property type="match status" value="1"/>
</dbReference>
<feature type="domain" description="DUF7134" evidence="12">
    <location>
        <begin position="31"/>
        <end position="149"/>
    </location>
</feature>
<dbReference type="EMBL" id="CP041692">
    <property type="protein sequence ID" value="QDP97817.1"/>
    <property type="molecule type" value="Genomic_DNA"/>
</dbReference>
<dbReference type="CDD" id="cd16917">
    <property type="entry name" value="HATPase_UhpB-NarQ-NarX-like"/>
    <property type="match status" value="1"/>
</dbReference>
<dbReference type="AlphaFoldDB" id="A0A516Q305"/>
<dbReference type="GO" id="GO:0005524">
    <property type="term" value="F:ATP binding"/>
    <property type="evidence" value="ECO:0007669"/>
    <property type="project" value="UniProtKB-KW"/>
</dbReference>
<dbReference type="Gene3D" id="3.30.565.10">
    <property type="entry name" value="Histidine kinase-like ATPase, C-terminal domain"/>
    <property type="match status" value="1"/>
</dbReference>
<feature type="domain" description="Signal transduction histidine kinase subgroup 3 dimerisation and phosphoacceptor" evidence="11">
    <location>
        <begin position="177"/>
        <end position="240"/>
    </location>
</feature>
<evidence type="ECO:0000256" key="2">
    <source>
        <dbReference type="ARBA" id="ARBA00012438"/>
    </source>
</evidence>
<evidence type="ECO:0000256" key="4">
    <source>
        <dbReference type="ARBA" id="ARBA00022679"/>
    </source>
</evidence>
<evidence type="ECO:0000313" key="14">
    <source>
        <dbReference type="Proteomes" id="UP000319263"/>
    </source>
</evidence>
<dbReference type="GO" id="GO:0016020">
    <property type="term" value="C:membrane"/>
    <property type="evidence" value="ECO:0007669"/>
    <property type="project" value="InterPro"/>
</dbReference>
<comment type="catalytic activity">
    <reaction evidence="1">
        <text>ATP + protein L-histidine = ADP + protein N-phospho-L-histidine.</text>
        <dbReference type="EC" id="2.7.13.3"/>
    </reaction>
</comment>
<feature type="transmembrane region" description="Helical" evidence="9">
    <location>
        <begin position="36"/>
        <end position="52"/>
    </location>
</feature>
<dbReference type="GO" id="GO:0046983">
    <property type="term" value="F:protein dimerization activity"/>
    <property type="evidence" value="ECO:0007669"/>
    <property type="project" value="InterPro"/>
</dbReference>
<dbReference type="InterPro" id="IPR003594">
    <property type="entry name" value="HATPase_dom"/>
</dbReference>
<dbReference type="OrthoDB" id="227596at2"/>
<protein>
    <recommendedName>
        <fullName evidence="2">histidine kinase</fullName>
        <ecNumber evidence="2">2.7.13.3</ecNumber>
    </recommendedName>
</protein>
<keyword evidence="6 13" id="KW-0418">Kinase</keyword>
<dbReference type="InterPro" id="IPR036890">
    <property type="entry name" value="HATPase_C_sf"/>
</dbReference>
<organism evidence="13 14">
    <name type="scientific">Microlunatus elymi</name>
    <dbReference type="NCBI Taxonomy" id="2596828"/>
    <lineage>
        <taxon>Bacteria</taxon>
        <taxon>Bacillati</taxon>
        <taxon>Actinomycetota</taxon>
        <taxon>Actinomycetes</taxon>
        <taxon>Propionibacteriales</taxon>
        <taxon>Propionibacteriaceae</taxon>
        <taxon>Microlunatus</taxon>
    </lineage>
</organism>
<evidence type="ECO:0000256" key="5">
    <source>
        <dbReference type="ARBA" id="ARBA00022741"/>
    </source>
</evidence>
<sequence>MVGRDPLVAAVLCALGYVELFVPARYGGDPVWPGPTAANVVLVAASTLPLAWRRRYPTAAPAGALLALGLGALLLGGAEATTSFLVFLVASFELAVQGRRSVLCASFVVLVGAVHELRDPHVQGVGDVVWGFGIMMAGWLAGWAVRTRQRRIGDLEDSAARASREHAEQVERATAAERAAIARELHDIVSHLVAVIVIQAQAGTRALPREPAVAAEVLATIESSGRAALGELRQLLGMLSGGDETASEPLASLSRLPELVERCRQAGLRVEVSGEPPTGLGLLTDATAYRVVQEALTNTIRHAPGAAVRVSVRAGDGRLVLEVADDGGGGGGGAAGTGRGLIGMRERIALVRGELEVGPHDRGWRMRAVLPLDEVAAQVGAGLP</sequence>
<keyword evidence="9" id="KW-0472">Membrane</keyword>
<dbReference type="RefSeq" id="WP_143987771.1">
    <property type="nucleotide sequence ID" value="NZ_CP041692.1"/>
</dbReference>
<evidence type="ECO:0000259" key="12">
    <source>
        <dbReference type="Pfam" id="PF23539"/>
    </source>
</evidence>
<keyword evidence="9" id="KW-0812">Transmembrane</keyword>
<dbReference type="SUPFAM" id="SSF55874">
    <property type="entry name" value="ATPase domain of HSP90 chaperone/DNA topoisomerase II/histidine kinase"/>
    <property type="match status" value="1"/>
</dbReference>
<evidence type="ECO:0000259" key="11">
    <source>
        <dbReference type="Pfam" id="PF07730"/>
    </source>
</evidence>
<reference evidence="13 14" key="1">
    <citation type="submission" date="2019-07" db="EMBL/GenBank/DDBJ databases">
        <title>Microlunatus dokdonensis sp. nov. isolated from the rhizospheric soil of the wild plant Elymus tsukushiensis.</title>
        <authorList>
            <person name="Ghim S.-Y."/>
            <person name="Hwang Y.-J."/>
            <person name="Son J.-S."/>
            <person name="Shin J.-H."/>
        </authorList>
    </citation>
    <scope>NUCLEOTIDE SEQUENCE [LARGE SCALE GENOMIC DNA]</scope>
    <source>
        <strain evidence="13 14">KUDC0627</strain>
    </source>
</reference>
<feature type="transmembrane region" description="Helical" evidence="9">
    <location>
        <begin position="128"/>
        <end position="145"/>
    </location>
</feature>
<dbReference type="Proteomes" id="UP000319263">
    <property type="component" value="Chromosome"/>
</dbReference>
<feature type="domain" description="Histidine kinase/HSP90-like ATPase" evidence="10">
    <location>
        <begin position="288"/>
        <end position="373"/>
    </location>
</feature>
<dbReference type="Pfam" id="PF02518">
    <property type="entry name" value="HATPase_c"/>
    <property type="match status" value="1"/>
</dbReference>
<dbReference type="InterPro" id="IPR055558">
    <property type="entry name" value="DUF7134"/>
</dbReference>
<dbReference type="PANTHER" id="PTHR24421:SF10">
    <property type="entry name" value="NITRATE_NITRITE SENSOR PROTEIN NARQ"/>
    <property type="match status" value="1"/>
</dbReference>
<keyword evidence="3" id="KW-0597">Phosphoprotein</keyword>
<dbReference type="InterPro" id="IPR011712">
    <property type="entry name" value="Sig_transdc_His_kin_sub3_dim/P"/>
</dbReference>
<evidence type="ECO:0000256" key="9">
    <source>
        <dbReference type="SAM" id="Phobius"/>
    </source>
</evidence>
<dbReference type="EC" id="2.7.13.3" evidence="2"/>
<evidence type="ECO:0000259" key="10">
    <source>
        <dbReference type="Pfam" id="PF02518"/>
    </source>
</evidence>
<keyword evidence="8" id="KW-0902">Two-component regulatory system</keyword>
<evidence type="ECO:0000256" key="1">
    <source>
        <dbReference type="ARBA" id="ARBA00000085"/>
    </source>
</evidence>
<dbReference type="GO" id="GO:0000155">
    <property type="term" value="F:phosphorelay sensor kinase activity"/>
    <property type="evidence" value="ECO:0007669"/>
    <property type="project" value="InterPro"/>
</dbReference>
<keyword evidence="9" id="KW-1133">Transmembrane helix</keyword>
<evidence type="ECO:0000313" key="13">
    <source>
        <dbReference type="EMBL" id="QDP97817.1"/>
    </source>
</evidence>
<dbReference type="Pfam" id="PF23539">
    <property type="entry name" value="DUF7134"/>
    <property type="match status" value="1"/>
</dbReference>
<evidence type="ECO:0000256" key="7">
    <source>
        <dbReference type="ARBA" id="ARBA00022840"/>
    </source>
</evidence>
<evidence type="ECO:0000256" key="8">
    <source>
        <dbReference type="ARBA" id="ARBA00023012"/>
    </source>
</evidence>
<feature type="transmembrane region" description="Helical" evidence="9">
    <location>
        <begin position="64"/>
        <end position="90"/>
    </location>
</feature>
<evidence type="ECO:0000256" key="3">
    <source>
        <dbReference type="ARBA" id="ARBA00022553"/>
    </source>
</evidence>
<evidence type="ECO:0000256" key="6">
    <source>
        <dbReference type="ARBA" id="ARBA00022777"/>
    </source>
</evidence>
<dbReference type="Gene3D" id="1.20.5.1930">
    <property type="match status" value="1"/>
</dbReference>
<gene>
    <name evidence="13" type="ORF">FOE78_19590</name>
</gene>
<accession>A0A516Q305</accession>
<name>A0A516Q305_9ACTN</name>
<keyword evidence="14" id="KW-1185">Reference proteome</keyword>
<keyword evidence="7" id="KW-0067">ATP-binding</keyword>
<dbReference type="Pfam" id="PF07730">
    <property type="entry name" value="HisKA_3"/>
    <property type="match status" value="1"/>
</dbReference>
<keyword evidence="4" id="KW-0808">Transferase</keyword>
<proteinExistence type="predicted"/>